<dbReference type="EMBL" id="JAHRIO010060027">
    <property type="protein sequence ID" value="MEQ2177248.1"/>
    <property type="molecule type" value="Genomic_DNA"/>
</dbReference>
<accession>A0ABV0P0U1</accession>
<evidence type="ECO:0000313" key="7">
    <source>
        <dbReference type="EMBL" id="MEQ2177248.1"/>
    </source>
</evidence>
<dbReference type="CDD" id="cd01439">
    <property type="entry name" value="TCCD_inducible_PARP_like"/>
    <property type="match status" value="1"/>
</dbReference>
<dbReference type="InterPro" id="IPR037197">
    <property type="entry name" value="WWE_dom_sf"/>
</dbReference>
<keyword evidence="2" id="KW-0539">Nucleus</keyword>
<evidence type="ECO:0000259" key="6">
    <source>
        <dbReference type="PROSITE" id="PS51059"/>
    </source>
</evidence>
<name>A0ABV0P0U1_9TELE</name>
<dbReference type="SUPFAM" id="SSF56399">
    <property type="entry name" value="ADP-ribosylation"/>
    <property type="match status" value="1"/>
</dbReference>
<dbReference type="PROSITE" id="PS50918">
    <property type="entry name" value="WWE"/>
    <property type="match status" value="1"/>
</dbReference>
<dbReference type="InterPro" id="IPR051712">
    <property type="entry name" value="ARTD-AVP"/>
</dbReference>
<dbReference type="Pfam" id="PF00644">
    <property type="entry name" value="PARP"/>
    <property type="match status" value="1"/>
</dbReference>
<feature type="domain" description="PARP catalytic" evidence="6">
    <location>
        <begin position="100"/>
        <end position="295"/>
    </location>
</feature>
<dbReference type="PROSITE" id="PS51059">
    <property type="entry name" value="PARP_CATALYTIC"/>
    <property type="match status" value="1"/>
</dbReference>
<feature type="domain" description="WWE" evidence="5">
    <location>
        <begin position="3"/>
        <end position="86"/>
    </location>
</feature>
<evidence type="ECO:0000256" key="4">
    <source>
        <dbReference type="RuleBase" id="RU362114"/>
    </source>
</evidence>
<gene>
    <name evidence="7" type="ORF">GOODEAATRI_001772</name>
</gene>
<evidence type="ECO:0000259" key="5">
    <source>
        <dbReference type="PROSITE" id="PS50918"/>
    </source>
</evidence>
<evidence type="ECO:0000256" key="3">
    <source>
        <dbReference type="ARBA" id="ARBA00024347"/>
    </source>
</evidence>
<evidence type="ECO:0000256" key="2">
    <source>
        <dbReference type="ARBA" id="ARBA00023242"/>
    </source>
</evidence>
<keyword evidence="8" id="KW-1185">Reference proteome</keyword>
<dbReference type="Gene3D" id="3.90.228.10">
    <property type="match status" value="1"/>
</dbReference>
<keyword evidence="4" id="KW-0808">Transferase</keyword>
<evidence type="ECO:0000256" key="1">
    <source>
        <dbReference type="ARBA" id="ARBA00004123"/>
    </source>
</evidence>
<comment type="similarity">
    <text evidence="3">Belongs to the ARTD/PARP family.</text>
</comment>
<sequence length="295" mass="34713">MWALDEVNMDTSDTPWYWYYLADCGRWHSFEDDTSNPIRSEDIEKYYLRDSKSFMNVNTQSYRSQLDFSGMLQTDLTTGKQRRIQRHFNLEKSCSCFCGPPVFWDQLDPTAPYQLIQLNKLTSEYRTVADYVNNDGLLNKSIVAIRRIQNLDLWEIYCRKKKQLMKIKGVKEIPERRLFHGTDTKNVDSICKYNFDLRIRKKNGRTYGNGIYFAIHASHAKTYSTNSTASTHDGDNKIIFLARVIVGKYNLGKPDLFKPDEENSYDSCVNDIDHPKIFIIFDPNQIYPEYLIEYQ</sequence>
<dbReference type="EC" id="2.4.2.-" evidence="4"/>
<dbReference type="PANTHER" id="PTHR45740">
    <property type="entry name" value="POLY [ADP-RIBOSE] POLYMERASE"/>
    <property type="match status" value="1"/>
</dbReference>
<dbReference type="Gene3D" id="3.30.720.50">
    <property type="match status" value="1"/>
</dbReference>
<dbReference type="Proteomes" id="UP001476798">
    <property type="component" value="Unassembled WGS sequence"/>
</dbReference>
<dbReference type="Pfam" id="PF02825">
    <property type="entry name" value="WWE"/>
    <property type="match status" value="1"/>
</dbReference>
<reference evidence="7 8" key="1">
    <citation type="submission" date="2021-06" db="EMBL/GenBank/DDBJ databases">
        <authorList>
            <person name="Palmer J.M."/>
        </authorList>
    </citation>
    <scope>NUCLEOTIDE SEQUENCE [LARGE SCALE GENOMIC DNA]</scope>
    <source>
        <strain evidence="7 8">GA_2019</strain>
        <tissue evidence="7">Muscle</tissue>
    </source>
</reference>
<protein>
    <recommendedName>
        <fullName evidence="4">Poly [ADP-ribose] polymerase</fullName>
        <shortName evidence="4">PARP</shortName>
        <ecNumber evidence="4">2.4.2.-</ecNumber>
    </recommendedName>
</protein>
<dbReference type="PANTHER" id="PTHR45740:SF4">
    <property type="entry name" value="PROTEIN MONO-ADP-RIBOSYLTRANSFERASE PARP11"/>
    <property type="match status" value="1"/>
</dbReference>
<dbReference type="SUPFAM" id="SSF117839">
    <property type="entry name" value="WWE domain"/>
    <property type="match status" value="1"/>
</dbReference>
<dbReference type="InterPro" id="IPR012317">
    <property type="entry name" value="Poly(ADP-ribose)pol_cat_dom"/>
</dbReference>
<proteinExistence type="inferred from homology"/>
<comment type="subcellular location">
    <subcellularLocation>
        <location evidence="1">Nucleus</location>
    </subcellularLocation>
</comment>
<organism evidence="7 8">
    <name type="scientific">Goodea atripinnis</name>
    <dbReference type="NCBI Taxonomy" id="208336"/>
    <lineage>
        <taxon>Eukaryota</taxon>
        <taxon>Metazoa</taxon>
        <taxon>Chordata</taxon>
        <taxon>Craniata</taxon>
        <taxon>Vertebrata</taxon>
        <taxon>Euteleostomi</taxon>
        <taxon>Actinopterygii</taxon>
        <taxon>Neopterygii</taxon>
        <taxon>Teleostei</taxon>
        <taxon>Neoteleostei</taxon>
        <taxon>Acanthomorphata</taxon>
        <taxon>Ovalentaria</taxon>
        <taxon>Atherinomorphae</taxon>
        <taxon>Cyprinodontiformes</taxon>
        <taxon>Goodeidae</taxon>
        <taxon>Goodea</taxon>
    </lineage>
</organism>
<keyword evidence="4" id="KW-0520">NAD</keyword>
<evidence type="ECO:0000313" key="8">
    <source>
        <dbReference type="Proteomes" id="UP001476798"/>
    </source>
</evidence>
<keyword evidence="4" id="KW-0328">Glycosyltransferase</keyword>
<dbReference type="InterPro" id="IPR004170">
    <property type="entry name" value="WWE_dom"/>
</dbReference>
<comment type="caution">
    <text evidence="7">The sequence shown here is derived from an EMBL/GenBank/DDBJ whole genome shotgun (WGS) entry which is preliminary data.</text>
</comment>